<evidence type="ECO:0000313" key="3">
    <source>
        <dbReference type="Proteomes" id="UP000283509"/>
    </source>
</evidence>
<organism evidence="2 3">
    <name type="scientific">Penaeus vannamei</name>
    <name type="common">Whiteleg shrimp</name>
    <name type="synonym">Litopenaeus vannamei</name>
    <dbReference type="NCBI Taxonomy" id="6689"/>
    <lineage>
        <taxon>Eukaryota</taxon>
        <taxon>Metazoa</taxon>
        <taxon>Ecdysozoa</taxon>
        <taxon>Arthropoda</taxon>
        <taxon>Crustacea</taxon>
        <taxon>Multicrustacea</taxon>
        <taxon>Malacostraca</taxon>
        <taxon>Eumalacostraca</taxon>
        <taxon>Eucarida</taxon>
        <taxon>Decapoda</taxon>
        <taxon>Dendrobranchiata</taxon>
        <taxon>Penaeoidea</taxon>
        <taxon>Penaeidae</taxon>
        <taxon>Penaeus</taxon>
    </lineage>
</organism>
<feature type="region of interest" description="Disordered" evidence="1">
    <location>
        <begin position="265"/>
        <end position="359"/>
    </location>
</feature>
<accession>A0A423SXG9</accession>
<sequence length="773" mass="87388">MIRLHAKGFRYAFGDVAMQVVDVSYDSWALLWACKRSMFGHMEAGIILSRSTGIGSGTLEKLRNTLAANGGELDSMATVQHGQCTGGGVCICDVDYALSVDEYYDLYGDQLENEDSYDYYGDYYDYADGEGNEVYDYYDDYGDYYGDYEDYYESDGNSSDSDYYDDYYYDDYGYGDYDYDPARFEGRRCILIIDDEPVAYDECPEDYLYYAYLPEEYYQLQDFVGSPCYTFEDGEYMYYEECPEGTEGAIPASFMDFDDATARMGKRPLTGKAKRKEERREKRKERRKKMRAMKRKKKNGGKKGARKNGKNGGKKGARKNGKNGKRNGAKGNKKGKGTKGKGKNRRKNKKSRSEIDDLEKIKKPKGEDLLRLIRNNKKVQKLLEEAGVSWRDLTPDIRLSKLRKMVGNKKLWKEIRKELVPKRVSSGWQRRMDKPQGLELWLMLTTNKKLIKLLLKAEVELTGKPFDLRFDDLRKMIKNKKIWKKIKSVSGHVFHYLTPRSPSLPPSPSSHLPPPPPLPLSLPLPLPSTLTLPLPLPLPPTFPLSTPCLNSPLSSTSRSSPTPLVSSSPLYFYPFLFYHSCFLSSVPPFLLSLVSFIMLRLFLPPLTFTLPIPPPSPFPNHIPSSPSLPSHLLHSLHSPLSLLSPYHTSSSSFPLPPSTFPPLPPISSSLFLPLSLPPSSSPPLPSSPPPLPPMPIYHELPTSIIFAITYHYPPQSPSLPPFPPLPPPPSFPLPPPPPPLFLLLSPSSYSSSLPSRFYTKEGEIKLNLRNFCS</sequence>
<dbReference type="SUPFAM" id="SSF50814">
    <property type="entry name" value="Lipocalins"/>
    <property type="match status" value="1"/>
</dbReference>
<dbReference type="Gene3D" id="2.40.128.20">
    <property type="match status" value="1"/>
</dbReference>
<protein>
    <submittedName>
        <fullName evidence="2">Uncharacterized protein</fullName>
    </submittedName>
</protein>
<proteinExistence type="predicted"/>
<dbReference type="AlphaFoldDB" id="A0A423SXG9"/>
<evidence type="ECO:0000256" key="1">
    <source>
        <dbReference type="SAM" id="MobiDB-lite"/>
    </source>
</evidence>
<dbReference type="Proteomes" id="UP000283509">
    <property type="component" value="Unassembled WGS sequence"/>
</dbReference>
<reference evidence="2 3" key="2">
    <citation type="submission" date="2019-01" db="EMBL/GenBank/DDBJ databases">
        <title>The decoding of complex shrimp genome reveals the adaptation for benthos swimmer, frequently molting mechanism and breeding impact on genome.</title>
        <authorList>
            <person name="Sun Y."/>
            <person name="Gao Y."/>
            <person name="Yu Y."/>
        </authorList>
    </citation>
    <scope>NUCLEOTIDE SEQUENCE [LARGE SCALE GENOMIC DNA]</scope>
    <source>
        <tissue evidence="2">Muscle</tissue>
    </source>
</reference>
<dbReference type="InterPro" id="IPR012674">
    <property type="entry name" value="Calycin"/>
</dbReference>
<comment type="caution">
    <text evidence="2">The sequence shown here is derived from an EMBL/GenBank/DDBJ whole genome shotgun (WGS) entry which is preliminary data.</text>
</comment>
<evidence type="ECO:0000313" key="2">
    <source>
        <dbReference type="EMBL" id="ROT68925.1"/>
    </source>
</evidence>
<dbReference type="EMBL" id="QCYY01002621">
    <property type="protein sequence ID" value="ROT68925.1"/>
    <property type="molecule type" value="Genomic_DNA"/>
</dbReference>
<keyword evidence="3" id="KW-1185">Reference proteome</keyword>
<feature type="compositionally biased region" description="Basic residues" evidence="1">
    <location>
        <begin position="281"/>
        <end position="350"/>
    </location>
</feature>
<name>A0A423SXG9_PENVA</name>
<reference evidence="2 3" key="1">
    <citation type="submission" date="2018-04" db="EMBL/GenBank/DDBJ databases">
        <authorList>
            <person name="Zhang X."/>
            <person name="Yuan J."/>
            <person name="Li F."/>
            <person name="Xiang J."/>
        </authorList>
    </citation>
    <scope>NUCLEOTIDE SEQUENCE [LARGE SCALE GENOMIC DNA]</scope>
    <source>
        <tissue evidence="2">Muscle</tissue>
    </source>
</reference>
<gene>
    <name evidence="2" type="ORF">C7M84_012920</name>
</gene>